<evidence type="ECO:0000256" key="10">
    <source>
        <dbReference type="ARBA" id="ARBA00047899"/>
    </source>
</evidence>
<keyword evidence="8 12" id="KW-0067">ATP-binding</keyword>
<dbReference type="PROSITE" id="PS50816">
    <property type="entry name" value="NAF"/>
    <property type="match status" value="1"/>
</dbReference>
<feature type="compositionally biased region" description="Polar residues" evidence="14">
    <location>
        <begin position="463"/>
        <end position="474"/>
    </location>
</feature>
<evidence type="ECO:0000256" key="5">
    <source>
        <dbReference type="ARBA" id="ARBA00022679"/>
    </source>
</evidence>
<comment type="catalytic activity">
    <reaction evidence="11">
        <text>L-seryl-[protein] + ATP = O-phospho-L-seryl-[protein] + ADP + H(+)</text>
        <dbReference type="Rhea" id="RHEA:17989"/>
        <dbReference type="Rhea" id="RHEA-COMP:9863"/>
        <dbReference type="Rhea" id="RHEA-COMP:11604"/>
        <dbReference type="ChEBI" id="CHEBI:15378"/>
        <dbReference type="ChEBI" id="CHEBI:29999"/>
        <dbReference type="ChEBI" id="CHEBI:30616"/>
        <dbReference type="ChEBI" id="CHEBI:83421"/>
        <dbReference type="ChEBI" id="CHEBI:456216"/>
        <dbReference type="EC" id="2.7.11.1"/>
    </reaction>
</comment>
<name>A0A9Q1KN67_9CARY</name>
<evidence type="ECO:0000256" key="7">
    <source>
        <dbReference type="ARBA" id="ARBA00022777"/>
    </source>
</evidence>
<keyword evidence="6 12" id="KW-0547">Nucleotide-binding</keyword>
<dbReference type="Proteomes" id="UP001153076">
    <property type="component" value="Unassembled WGS sequence"/>
</dbReference>
<dbReference type="PROSITE" id="PS50011">
    <property type="entry name" value="PROTEIN_KINASE_DOM"/>
    <property type="match status" value="1"/>
</dbReference>
<evidence type="ECO:0000256" key="14">
    <source>
        <dbReference type="SAM" id="MobiDB-lite"/>
    </source>
</evidence>
<keyword evidence="5" id="KW-0808">Transferase</keyword>
<evidence type="ECO:0000256" key="4">
    <source>
        <dbReference type="ARBA" id="ARBA00022527"/>
    </source>
</evidence>
<evidence type="ECO:0000259" key="16">
    <source>
        <dbReference type="PROSITE" id="PS50816"/>
    </source>
</evidence>
<dbReference type="InterPro" id="IPR011009">
    <property type="entry name" value="Kinase-like_dom_sf"/>
</dbReference>
<evidence type="ECO:0000256" key="1">
    <source>
        <dbReference type="ARBA" id="ARBA00001936"/>
    </source>
</evidence>
<proteinExistence type="inferred from homology"/>
<dbReference type="FunFam" id="3.30.310.80:FF:000005">
    <property type="entry name" value="Non-specific serine/threonine protein kinase"/>
    <property type="match status" value="1"/>
</dbReference>
<feature type="domain" description="NAF" evidence="16">
    <location>
        <begin position="298"/>
        <end position="323"/>
    </location>
</feature>
<dbReference type="SMART" id="SM00220">
    <property type="entry name" value="S_TKc"/>
    <property type="match status" value="1"/>
</dbReference>
<dbReference type="GO" id="GO:0005524">
    <property type="term" value="F:ATP binding"/>
    <property type="evidence" value="ECO:0007669"/>
    <property type="project" value="UniProtKB-UniRule"/>
</dbReference>
<protein>
    <recommendedName>
        <fullName evidence="3">non-specific serine/threonine protein kinase</fullName>
        <ecNumber evidence="3">2.7.11.1</ecNumber>
    </recommendedName>
</protein>
<sequence length="498" mass="56216">MEGKILFRKYETERLLGEGTFGRVYKARSVETGETVAIKVINKEQVNKLSMEKQIKREISAMSLVKHPNIVELKEVMASKTRIYLVMEYLGGGDLYTKILQQGKLNENRARKYFHQLTRAVDFCHSRGVCHRDLKLENILLHSNEETLKLCDFGLATLPGQEQGKADGLLYTPCGAFAYMAPEIARGDKYDGKKADIWSCGVILYTLVAGYPPFQDENRRRMLWKIRIAEYEFPSWFSQEIKQLIGKILVPVPWERITMEGIIESTWFRRHEYEHDHNAIESSSSSSSNSGEEGLPCFSPVSFNAFDFILSMASGLDLSGLFEAQRGKLGATFASKCSTMEVAKAVESMAERLKFVVRGGKELKRLVLVGGKVGRKGRLVVGVSVFEVAPEVNVVEFSRWAGDSVEYMKLMEEEVRPAMEGVAWKWQGDWGPGRGSSVGSGTCSRICFCREDISPLPKKINCQNQHQKKQQPSSARLVKQQGKAARCAPKYNRVEYKD</sequence>
<dbReference type="EC" id="2.7.11.1" evidence="3"/>
<dbReference type="InterPro" id="IPR018451">
    <property type="entry name" value="NAF/FISL_domain"/>
</dbReference>
<dbReference type="PANTHER" id="PTHR43895:SF162">
    <property type="entry name" value="CBL-INTERACTING SERINE_THREONINE-PROTEIN KINASE 25"/>
    <property type="match status" value="1"/>
</dbReference>
<evidence type="ECO:0000313" key="18">
    <source>
        <dbReference type="Proteomes" id="UP001153076"/>
    </source>
</evidence>
<dbReference type="Pfam" id="PF00069">
    <property type="entry name" value="Pkinase"/>
    <property type="match status" value="1"/>
</dbReference>
<comment type="caution">
    <text evidence="17">The sequence shown here is derived from an EMBL/GenBank/DDBJ whole genome shotgun (WGS) entry which is preliminary data.</text>
</comment>
<evidence type="ECO:0000256" key="3">
    <source>
        <dbReference type="ARBA" id="ARBA00012513"/>
    </source>
</evidence>
<gene>
    <name evidence="17" type="ORF">Cgig2_028435</name>
</gene>
<dbReference type="PANTHER" id="PTHR43895">
    <property type="entry name" value="CALCIUM/CALMODULIN-DEPENDENT PROTEIN KINASE KINASE-RELATED"/>
    <property type="match status" value="1"/>
</dbReference>
<dbReference type="InterPro" id="IPR008271">
    <property type="entry name" value="Ser/Thr_kinase_AS"/>
</dbReference>
<dbReference type="FunFam" id="3.30.200.20:FF:000096">
    <property type="entry name" value="Non-specific serine/threonine protein kinase"/>
    <property type="match status" value="1"/>
</dbReference>
<feature type="domain" description="Protein kinase" evidence="15">
    <location>
        <begin position="10"/>
        <end position="268"/>
    </location>
</feature>
<dbReference type="SUPFAM" id="SSF56112">
    <property type="entry name" value="Protein kinase-like (PK-like)"/>
    <property type="match status" value="1"/>
</dbReference>
<dbReference type="OrthoDB" id="504170at2759"/>
<dbReference type="GO" id="GO:0007165">
    <property type="term" value="P:signal transduction"/>
    <property type="evidence" value="ECO:0007669"/>
    <property type="project" value="InterPro"/>
</dbReference>
<organism evidence="17 18">
    <name type="scientific">Carnegiea gigantea</name>
    <dbReference type="NCBI Taxonomy" id="171969"/>
    <lineage>
        <taxon>Eukaryota</taxon>
        <taxon>Viridiplantae</taxon>
        <taxon>Streptophyta</taxon>
        <taxon>Embryophyta</taxon>
        <taxon>Tracheophyta</taxon>
        <taxon>Spermatophyta</taxon>
        <taxon>Magnoliopsida</taxon>
        <taxon>eudicotyledons</taxon>
        <taxon>Gunneridae</taxon>
        <taxon>Pentapetalae</taxon>
        <taxon>Caryophyllales</taxon>
        <taxon>Cactineae</taxon>
        <taxon>Cactaceae</taxon>
        <taxon>Cactoideae</taxon>
        <taxon>Echinocereeae</taxon>
        <taxon>Carnegiea</taxon>
    </lineage>
</organism>
<evidence type="ECO:0000256" key="9">
    <source>
        <dbReference type="ARBA" id="ARBA00023211"/>
    </source>
</evidence>
<evidence type="ECO:0000256" key="13">
    <source>
        <dbReference type="RuleBase" id="RU000304"/>
    </source>
</evidence>
<evidence type="ECO:0000259" key="15">
    <source>
        <dbReference type="PROSITE" id="PS50011"/>
    </source>
</evidence>
<evidence type="ECO:0000256" key="12">
    <source>
        <dbReference type="PROSITE-ProRule" id="PRU10141"/>
    </source>
</evidence>
<keyword evidence="18" id="KW-1185">Reference proteome</keyword>
<dbReference type="EMBL" id="JAKOGI010000054">
    <property type="protein sequence ID" value="KAJ8446468.1"/>
    <property type="molecule type" value="Genomic_DNA"/>
</dbReference>
<evidence type="ECO:0000256" key="11">
    <source>
        <dbReference type="ARBA" id="ARBA00048679"/>
    </source>
</evidence>
<comment type="catalytic activity">
    <reaction evidence="10">
        <text>L-threonyl-[protein] + ATP = O-phospho-L-threonyl-[protein] + ADP + H(+)</text>
        <dbReference type="Rhea" id="RHEA:46608"/>
        <dbReference type="Rhea" id="RHEA-COMP:11060"/>
        <dbReference type="Rhea" id="RHEA-COMP:11605"/>
        <dbReference type="ChEBI" id="CHEBI:15378"/>
        <dbReference type="ChEBI" id="CHEBI:30013"/>
        <dbReference type="ChEBI" id="CHEBI:30616"/>
        <dbReference type="ChEBI" id="CHEBI:61977"/>
        <dbReference type="ChEBI" id="CHEBI:456216"/>
        <dbReference type="EC" id="2.7.11.1"/>
    </reaction>
</comment>
<dbReference type="FunFam" id="1.10.510.10:FF:000956">
    <property type="entry name" value="CAMK family protein kinase"/>
    <property type="match status" value="1"/>
</dbReference>
<reference evidence="17" key="1">
    <citation type="submission" date="2022-04" db="EMBL/GenBank/DDBJ databases">
        <title>Carnegiea gigantea Genome sequencing and assembly v2.</title>
        <authorList>
            <person name="Copetti D."/>
            <person name="Sanderson M.J."/>
            <person name="Burquez A."/>
            <person name="Wojciechowski M.F."/>
        </authorList>
    </citation>
    <scope>NUCLEOTIDE SEQUENCE</scope>
    <source>
        <strain evidence="17">SGP5-SGP5p</strain>
        <tissue evidence="17">Aerial part</tissue>
    </source>
</reference>
<evidence type="ECO:0000256" key="6">
    <source>
        <dbReference type="ARBA" id="ARBA00022741"/>
    </source>
</evidence>
<accession>A0A9Q1KN67</accession>
<dbReference type="InterPro" id="IPR004041">
    <property type="entry name" value="NAF_dom"/>
</dbReference>
<dbReference type="Gene3D" id="3.30.310.80">
    <property type="entry name" value="Kinase associated domain 1, KA1"/>
    <property type="match status" value="1"/>
</dbReference>
<keyword evidence="4 13" id="KW-0723">Serine/threonine-protein kinase</keyword>
<keyword evidence="9" id="KW-0464">Manganese</keyword>
<evidence type="ECO:0000313" key="17">
    <source>
        <dbReference type="EMBL" id="KAJ8446468.1"/>
    </source>
</evidence>
<dbReference type="CDD" id="cd12195">
    <property type="entry name" value="CIPK_C"/>
    <property type="match status" value="1"/>
</dbReference>
<dbReference type="PROSITE" id="PS00107">
    <property type="entry name" value="PROTEIN_KINASE_ATP"/>
    <property type="match status" value="1"/>
</dbReference>
<comment type="similarity">
    <text evidence="2">Belongs to the protein kinase superfamily. CAMK Ser/Thr protein kinase family. SNF1 subfamily.</text>
</comment>
<dbReference type="GO" id="GO:0004674">
    <property type="term" value="F:protein serine/threonine kinase activity"/>
    <property type="evidence" value="ECO:0007669"/>
    <property type="project" value="UniProtKB-KW"/>
</dbReference>
<dbReference type="AlphaFoldDB" id="A0A9Q1KN67"/>
<dbReference type="Gene3D" id="1.10.510.10">
    <property type="entry name" value="Transferase(Phosphotransferase) domain 1"/>
    <property type="match status" value="1"/>
</dbReference>
<dbReference type="InterPro" id="IPR000719">
    <property type="entry name" value="Prot_kinase_dom"/>
</dbReference>
<evidence type="ECO:0000256" key="2">
    <source>
        <dbReference type="ARBA" id="ARBA00006234"/>
    </source>
</evidence>
<keyword evidence="7" id="KW-0418">Kinase</keyword>
<dbReference type="PROSITE" id="PS00108">
    <property type="entry name" value="PROTEIN_KINASE_ST"/>
    <property type="match status" value="1"/>
</dbReference>
<feature type="region of interest" description="Disordered" evidence="14">
    <location>
        <begin position="463"/>
        <end position="486"/>
    </location>
</feature>
<dbReference type="InterPro" id="IPR017441">
    <property type="entry name" value="Protein_kinase_ATP_BS"/>
</dbReference>
<evidence type="ECO:0000256" key="8">
    <source>
        <dbReference type="ARBA" id="ARBA00022840"/>
    </source>
</evidence>
<comment type="cofactor">
    <cofactor evidence="1">
        <name>Mn(2+)</name>
        <dbReference type="ChEBI" id="CHEBI:29035"/>
    </cofactor>
</comment>
<dbReference type="Pfam" id="PF03822">
    <property type="entry name" value="NAF"/>
    <property type="match status" value="1"/>
</dbReference>
<feature type="binding site" evidence="12">
    <location>
        <position position="39"/>
    </location>
    <ligand>
        <name>ATP</name>
        <dbReference type="ChEBI" id="CHEBI:30616"/>
    </ligand>
</feature>